<dbReference type="CDD" id="cd00067">
    <property type="entry name" value="GAL4"/>
    <property type="match status" value="1"/>
</dbReference>
<evidence type="ECO:0000256" key="3">
    <source>
        <dbReference type="ARBA" id="ARBA00022833"/>
    </source>
</evidence>
<dbReference type="PROSITE" id="PS50048">
    <property type="entry name" value="ZN2_CY6_FUNGAL_2"/>
    <property type="match status" value="1"/>
</dbReference>
<dbReference type="CDD" id="cd12148">
    <property type="entry name" value="fungal_TF_MHR"/>
    <property type="match status" value="1"/>
</dbReference>
<dbReference type="InterPro" id="IPR036864">
    <property type="entry name" value="Zn2-C6_fun-type_DNA-bd_sf"/>
</dbReference>
<feature type="chain" id="PRO_5024801105" evidence="8">
    <location>
        <begin position="20"/>
        <end position="710"/>
    </location>
</feature>
<dbReference type="Gene3D" id="4.10.240.10">
    <property type="entry name" value="Zn(2)-C6 fungal-type DNA-binding domain"/>
    <property type="match status" value="1"/>
</dbReference>
<dbReference type="GO" id="GO:0005634">
    <property type="term" value="C:nucleus"/>
    <property type="evidence" value="ECO:0007669"/>
    <property type="project" value="UniProtKB-SubCell"/>
</dbReference>
<keyword evidence="5" id="KW-0238">DNA-binding</keyword>
<keyword evidence="7" id="KW-0539">Nucleus</keyword>
<dbReference type="InterPro" id="IPR051615">
    <property type="entry name" value="Transcr_Regulatory_Elem"/>
</dbReference>
<dbReference type="InterPro" id="IPR007219">
    <property type="entry name" value="XnlR_reg_dom"/>
</dbReference>
<dbReference type="PANTHER" id="PTHR31313">
    <property type="entry name" value="TY1 ENHANCER ACTIVATOR"/>
    <property type="match status" value="1"/>
</dbReference>
<evidence type="ECO:0000259" key="9">
    <source>
        <dbReference type="PROSITE" id="PS50048"/>
    </source>
</evidence>
<dbReference type="Pfam" id="PF00172">
    <property type="entry name" value="Zn_clus"/>
    <property type="match status" value="1"/>
</dbReference>
<keyword evidence="11" id="KW-1185">Reference proteome</keyword>
<keyword evidence="8" id="KW-0732">Signal</keyword>
<dbReference type="GO" id="GO:0000981">
    <property type="term" value="F:DNA-binding transcription factor activity, RNA polymerase II-specific"/>
    <property type="evidence" value="ECO:0007669"/>
    <property type="project" value="InterPro"/>
</dbReference>
<evidence type="ECO:0000313" key="10">
    <source>
        <dbReference type="EMBL" id="KAE8314651.1"/>
    </source>
</evidence>
<proteinExistence type="predicted"/>
<keyword evidence="2" id="KW-0479">Metal-binding</keyword>
<feature type="domain" description="Zn(2)-C6 fungal-type" evidence="9">
    <location>
        <begin position="62"/>
        <end position="92"/>
    </location>
</feature>
<dbReference type="InterPro" id="IPR001138">
    <property type="entry name" value="Zn2Cys6_DnaBD"/>
</dbReference>
<organism evidence="10 11">
    <name type="scientific">Aspergillus transmontanensis</name>
    <dbReference type="NCBI Taxonomy" id="1034304"/>
    <lineage>
        <taxon>Eukaryota</taxon>
        <taxon>Fungi</taxon>
        <taxon>Dikarya</taxon>
        <taxon>Ascomycota</taxon>
        <taxon>Pezizomycotina</taxon>
        <taxon>Eurotiomycetes</taxon>
        <taxon>Eurotiomycetidae</taxon>
        <taxon>Eurotiales</taxon>
        <taxon>Aspergillaceae</taxon>
        <taxon>Aspergillus</taxon>
        <taxon>Aspergillus subgen. Circumdati</taxon>
    </lineage>
</organism>
<keyword evidence="6" id="KW-0804">Transcription</keyword>
<dbReference type="PROSITE" id="PS00463">
    <property type="entry name" value="ZN2_CY6_FUNGAL_1"/>
    <property type="match status" value="1"/>
</dbReference>
<keyword evidence="3" id="KW-0862">Zinc</keyword>
<evidence type="ECO:0000256" key="8">
    <source>
        <dbReference type="SAM" id="SignalP"/>
    </source>
</evidence>
<accession>A0A5N6W1K4</accession>
<dbReference type="SMART" id="SM00066">
    <property type="entry name" value="GAL4"/>
    <property type="match status" value="1"/>
</dbReference>
<evidence type="ECO:0000256" key="1">
    <source>
        <dbReference type="ARBA" id="ARBA00004123"/>
    </source>
</evidence>
<comment type="subcellular location">
    <subcellularLocation>
        <location evidence="1">Nucleus</location>
    </subcellularLocation>
</comment>
<dbReference type="SUPFAM" id="SSF57701">
    <property type="entry name" value="Zn2/Cys6 DNA-binding domain"/>
    <property type="match status" value="1"/>
</dbReference>
<dbReference type="EMBL" id="ML738317">
    <property type="protein sequence ID" value="KAE8314651.1"/>
    <property type="molecule type" value="Genomic_DNA"/>
</dbReference>
<dbReference type="Pfam" id="PF04082">
    <property type="entry name" value="Fungal_trans"/>
    <property type="match status" value="1"/>
</dbReference>
<evidence type="ECO:0000256" key="2">
    <source>
        <dbReference type="ARBA" id="ARBA00022723"/>
    </source>
</evidence>
<evidence type="ECO:0000256" key="7">
    <source>
        <dbReference type="ARBA" id="ARBA00023242"/>
    </source>
</evidence>
<keyword evidence="4" id="KW-0805">Transcription regulation</keyword>
<dbReference type="GO" id="GO:0009893">
    <property type="term" value="P:positive regulation of metabolic process"/>
    <property type="evidence" value="ECO:0007669"/>
    <property type="project" value="UniProtKB-ARBA"/>
</dbReference>
<evidence type="ECO:0000256" key="6">
    <source>
        <dbReference type="ARBA" id="ARBA00023163"/>
    </source>
</evidence>
<dbReference type="Proteomes" id="UP000325433">
    <property type="component" value="Unassembled WGS sequence"/>
</dbReference>
<feature type="signal peptide" evidence="8">
    <location>
        <begin position="1"/>
        <end position="19"/>
    </location>
</feature>
<evidence type="ECO:0000313" key="11">
    <source>
        <dbReference type="Proteomes" id="UP000325433"/>
    </source>
</evidence>
<reference evidence="11" key="1">
    <citation type="submission" date="2019-04" db="EMBL/GenBank/DDBJ databases">
        <title>Friends and foes A comparative genomics studyof 23 Aspergillus species from section Flavi.</title>
        <authorList>
            <consortium name="DOE Joint Genome Institute"/>
            <person name="Kjaerbolling I."/>
            <person name="Vesth T."/>
            <person name="Frisvad J.C."/>
            <person name="Nybo J.L."/>
            <person name="Theobald S."/>
            <person name="Kildgaard S."/>
            <person name="Isbrandt T."/>
            <person name="Kuo A."/>
            <person name="Sato A."/>
            <person name="Lyhne E.K."/>
            <person name="Kogle M.E."/>
            <person name="Wiebenga A."/>
            <person name="Kun R.S."/>
            <person name="Lubbers R.J."/>
            <person name="Makela M.R."/>
            <person name="Barry K."/>
            <person name="Chovatia M."/>
            <person name="Clum A."/>
            <person name="Daum C."/>
            <person name="Haridas S."/>
            <person name="He G."/>
            <person name="LaButti K."/>
            <person name="Lipzen A."/>
            <person name="Mondo S."/>
            <person name="Riley R."/>
            <person name="Salamov A."/>
            <person name="Simmons B.A."/>
            <person name="Magnuson J.K."/>
            <person name="Henrissat B."/>
            <person name="Mortensen U.H."/>
            <person name="Larsen T.O."/>
            <person name="Devries R.P."/>
            <person name="Grigoriev I.V."/>
            <person name="Machida M."/>
            <person name="Baker S.E."/>
            <person name="Andersen M.R."/>
        </authorList>
    </citation>
    <scope>NUCLEOTIDE SEQUENCE [LARGE SCALE GENOMIC DNA]</scope>
    <source>
        <strain evidence="11">CBS 130015</strain>
    </source>
</reference>
<dbReference type="GO" id="GO:0008270">
    <property type="term" value="F:zinc ion binding"/>
    <property type="evidence" value="ECO:0007669"/>
    <property type="project" value="InterPro"/>
</dbReference>
<dbReference type="SMART" id="SM00906">
    <property type="entry name" value="Fungal_trans"/>
    <property type="match status" value="1"/>
</dbReference>
<dbReference type="GO" id="GO:0003677">
    <property type="term" value="F:DNA binding"/>
    <property type="evidence" value="ECO:0007669"/>
    <property type="project" value="UniProtKB-KW"/>
</dbReference>
<protein>
    <submittedName>
        <fullName evidence="10">Fungal-specific transcription factor domain-containing protein</fullName>
    </submittedName>
</protein>
<name>A0A5N6W1K4_9EURO</name>
<dbReference type="GO" id="GO:0006351">
    <property type="term" value="P:DNA-templated transcription"/>
    <property type="evidence" value="ECO:0007669"/>
    <property type="project" value="InterPro"/>
</dbReference>
<dbReference type="AlphaFoldDB" id="A0A5N6W1K4"/>
<gene>
    <name evidence="10" type="ORF">BDV41DRAFT_533429</name>
</gene>
<evidence type="ECO:0000256" key="5">
    <source>
        <dbReference type="ARBA" id="ARBA00023125"/>
    </source>
</evidence>
<evidence type="ECO:0000256" key="4">
    <source>
        <dbReference type="ARBA" id="ARBA00023015"/>
    </source>
</evidence>
<sequence length="710" mass="79621">MQLFVILVFCLTFFSSLHFCSPPLSTTPLCLFSRMPKSRQTSDNASRLDGHDRVNRSKRGLTCANCRVRKTRCDGTQPGCKTCEVYGVECRYEKAPPMSQILAMAKRLQETEQTITELRVALHEAREAAQHSFSIERQIPNTPSVDTSFDSASYIEASSSTQVAPESETAPEQILLSDLSLDENGKLCYYGPTSAVHAPPPAESTNINDSHSSMSDARSLLTSAALESKTWEEFALGNAAIQTDIPRQMISKLLQIYWTWIAPMFNWVYRPAFMRDMAINGPCYSSFLVVVMCAHAARFDDHQISELLISRARLLLGTEILNPSSIPTAQGLLQLSARELAWGSISQAWLYSGMAFRMVSDLGLHHSTTKIATLGHLTAEDLEIRRRLFWSCYFWDKAISLFLGRMPILQELPFDRCPELLDDSAENDLWAPYYGDQISPDKAAPGEYPPMKSYLVSSFQNVCKLAIILNDIILQLYSRRGNINMDEALNRIQARLNHWREQSPAHLRYDPDNLPQICPPPHIIAQNLLYYTTIILLHRPFYYIPAHHAACRAASDSIEKFLLLFERSFGFTRITYLMSYCIYTGASVLMQDVKKGDFDAQVKIQTFLQALRQGTTACPVVQRSLHIITNSLRADATNTPDTRPACAPVGPTPLARNYLPAFPYPDLGVGYNADVNHGSTDLDGFTLLDCYPETQCVIMDSGGECFFPTA</sequence>
<dbReference type="PANTHER" id="PTHR31313:SF85">
    <property type="entry name" value="ZN(II)2CYS6 TRANSCRIPTION FACTOR (EUROFUNG)"/>
    <property type="match status" value="1"/>
</dbReference>